<feature type="signal peptide" evidence="1">
    <location>
        <begin position="1"/>
        <end position="18"/>
    </location>
</feature>
<evidence type="ECO:0000313" key="2">
    <source>
        <dbReference type="EMBL" id="GMT30647.1"/>
    </source>
</evidence>
<gene>
    <name evidence="2" type="ORF">PFISCL1PPCAC_21944</name>
</gene>
<comment type="caution">
    <text evidence="2">The sequence shown here is derived from an EMBL/GenBank/DDBJ whole genome shotgun (WGS) entry which is preliminary data.</text>
</comment>
<dbReference type="AlphaFoldDB" id="A0AAV5WHZ7"/>
<accession>A0AAV5WHZ7</accession>
<dbReference type="EMBL" id="BTSY01000005">
    <property type="protein sequence ID" value="GMT30647.1"/>
    <property type="molecule type" value="Genomic_DNA"/>
</dbReference>
<organism evidence="2 3">
    <name type="scientific">Pristionchus fissidentatus</name>
    <dbReference type="NCBI Taxonomy" id="1538716"/>
    <lineage>
        <taxon>Eukaryota</taxon>
        <taxon>Metazoa</taxon>
        <taxon>Ecdysozoa</taxon>
        <taxon>Nematoda</taxon>
        <taxon>Chromadorea</taxon>
        <taxon>Rhabditida</taxon>
        <taxon>Rhabditina</taxon>
        <taxon>Diplogasteromorpha</taxon>
        <taxon>Diplogasteroidea</taxon>
        <taxon>Neodiplogasteridae</taxon>
        <taxon>Pristionchus</taxon>
    </lineage>
</organism>
<feature type="chain" id="PRO_5043663687" evidence="1">
    <location>
        <begin position="19"/>
        <end position="247"/>
    </location>
</feature>
<proteinExistence type="predicted"/>
<keyword evidence="3" id="KW-1185">Reference proteome</keyword>
<dbReference type="Proteomes" id="UP001432322">
    <property type="component" value="Unassembled WGS sequence"/>
</dbReference>
<evidence type="ECO:0000313" key="3">
    <source>
        <dbReference type="Proteomes" id="UP001432322"/>
    </source>
</evidence>
<feature type="non-terminal residue" evidence="2">
    <location>
        <position position="1"/>
    </location>
</feature>
<protein>
    <submittedName>
        <fullName evidence="2">Uncharacterized protein</fullName>
    </submittedName>
</protein>
<reference evidence="2" key="1">
    <citation type="submission" date="2023-10" db="EMBL/GenBank/DDBJ databases">
        <title>Genome assembly of Pristionchus species.</title>
        <authorList>
            <person name="Yoshida K."/>
            <person name="Sommer R.J."/>
        </authorList>
    </citation>
    <scope>NUCLEOTIDE SEQUENCE</scope>
    <source>
        <strain evidence="2">RS5133</strain>
    </source>
</reference>
<evidence type="ECO:0000256" key="1">
    <source>
        <dbReference type="SAM" id="SignalP"/>
    </source>
</evidence>
<sequence length="247" mass="27434">AFFTFLLAASACVLSISADSPAVQIRAEAASSLWKELKEVIREASERNFMTPTISNEGKNNKKIPVGDVLLAMYFRTKRDIFDTWSKQVRDACLARGYNCNFAWTNSDKKDKRGMRTTRCKIRAIRTRASEASQVSKDTIDLFTNIAKSYGKYSLSSKCGVDQEVTNKRYPEGEVPCLLKLHGAVSSSTEEKLIEQIAKSIAKLAGAHTFPLSTALESSRRIYYSPAQIPAKSSVLPFSSLDILIDQ</sequence>
<name>A0AAV5WHZ7_9BILA</name>
<keyword evidence="1" id="KW-0732">Signal</keyword>